<name>A0A103XT08_CYNCS</name>
<protein>
    <recommendedName>
        <fullName evidence="4">Myb/SANT-like domain-containing protein</fullName>
    </recommendedName>
</protein>
<proteinExistence type="predicted"/>
<evidence type="ECO:0008006" key="4">
    <source>
        <dbReference type="Google" id="ProtNLM"/>
    </source>
</evidence>
<reference evidence="2 3" key="1">
    <citation type="journal article" date="2016" name="Sci. Rep.">
        <title>The genome sequence of the outbreeding globe artichoke constructed de novo incorporating a phase-aware low-pass sequencing strategy of F1 progeny.</title>
        <authorList>
            <person name="Scaglione D."/>
            <person name="Reyes-Chin-Wo S."/>
            <person name="Acquadro A."/>
            <person name="Froenicke L."/>
            <person name="Portis E."/>
            <person name="Beitel C."/>
            <person name="Tirone M."/>
            <person name="Mauro R."/>
            <person name="Lo Monaco A."/>
            <person name="Mauromicale G."/>
            <person name="Faccioli P."/>
            <person name="Cattivelli L."/>
            <person name="Rieseberg L."/>
            <person name="Michelmore R."/>
            <person name="Lanteri S."/>
        </authorList>
    </citation>
    <scope>NUCLEOTIDE SEQUENCE [LARGE SCALE GENOMIC DNA]</scope>
    <source>
        <strain evidence="2">2C</strain>
    </source>
</reference>
<organism evidence="2 3">
    <name type="scientific">Cynara cardunculus var. scolymus</name>
    <name type="common">Globe artichoke</name>
    <name type="synonym">Cynara scolymus</name>
    <dbReference type="NCBI Taxonomy" id="59895"/>
    <lineage>
        <taxon>Eukaryota</taxon>
        <taxon>Viridiplantae</taxon>
        <taxon>Streptophyta</taxon>
        <taxon>Embryophyta</taxon>
        <taxon>Tracheophyta</taxon>
        <taxon>Spermatophyta</taxon>
        <taxon>Magnoliopsida</taxon>
        <taxon>eudicotyledons</taxon>
        <taxon>Gunneridae</taxon>
        <taxon>Pentapetalae</taxon>
        <taxon>asterids</taxon>
        <taxon>campanulids</taxon>
        <taxon>Asterales</taxon>
        <taxon>Asteraceae</taxon>
        <taxon>Carduoideae</taxon>
        <taxon>Cardueae</taxon>
        <taxon>Carduinae</taxon>
        <taxon>Cynara</taxon>
    </lineage>
</organism>
<keyword evidence="3" id="KW-1185">Reference proteome</keyword>
<dbReference type="EMBL" id="LEKV01004330">
    <property type="protein sequence ID" value="KVH96338.1"/>
    <property type="molecule type" value="Genomic_DNA"/>
</dbReference>
<dbReference type="Gramene" id="KVH96338">
    <property type="protein sequence ID" value="KVH96338"/>
    <property type="gene ID" value="Ccrd_001577"/>
</dbReference>
<gene>
    <name evidence="2" type="ORF">Ccrd_001577</name>
</gene>
<dbReference type="AlphaFoldDB" id="A0A103XT08"/>
<accession>A0A103XT08</accession>
<evidence type="ECO:0000313" key="3">
    <source>
        <dbReference type="Proteomes" id="UP000243975"/>
    </source>
</evidence>
<evidence type="ECO:0000256" key="1">
    <source>
        <dbReference type="SAM" id="MobiDB-lite"/>
    </source>
</evidence>
<comment type="caution">
    <text evidence="2">The sequence shown here is derived from an EMBL/GenBank/DDBJ whole genome shotgun (WGS) entry which is preliminary data.</text>
</comment>
<sequence>MLMQSGCQWDDVEHKINCEKQWYDDWCKGRDRATRLKAEDISQTCEVSSNNKNVFLCSSDSEGEQEADAKGSPNSSTTIKSKKRKKLSPRREIYKNKKSPSLQNTIDTRLDEFNFKFESICGQMMSQYAATANVLTVATKSDSLSGEKMQEVMNELLSIGISTGDIGKSLEICYNEPAKVKVLFTLPTHIRRSYVLGFLYPINE</sequence>
<feature type="region of interest" description="Disordered" evidence="1">
    <location>
        <begin position="63"/>
        <end position="99"/>
    </location>
</feature>
<evidence type="ECO:0000313" key="2">
    <source>
        <dbReference type="EMBL" id="KVH96338.1"/>
    </source>
</evidence>
<dbReference type="Proteomes" id="UP000243975">
    <property type="component" value="Unassembled WGS sequence"/>
</dbReference>